<protein>
    <submittedName>
        <fullName evidence="1">Uncharacterized protein</fullName>
    </submittedName>
</protein>
<dbReference type="GeneID" id="63800555"/>
<gene>
    <name evidence="1" type="ORF">DL89DRAFT_181865</name>
</gene>
<accession>A0A1Y1W614</accession>
<comment type="caution">
    <text evidence="1">The sequence shown here is derived from an EMBL/GenBank/DDBJ whole genome shotgun (WGS) entry which is preliminary data.</text>
</comment>
<dbReference type="RefSeq" id="XP_040742448.1">
    <property type="nucleotide sequence ID" value="XM_040883907.1"/>
</dbReference>
<dbReference type="AlphaFoldDB" id="A0A1Y1W614"/>
<proteinExistence type="predicted"/>
<evidence type="ECO:0000313" key="2">
    <source>
        <dbReference type="Proteomes" id="UP000193922"/>
    </source>
</evidence>
<dbReference type="Proteomes" id="UP000193922">
    <property type="component" value="Unassembled WGS sequence"/>
</dbReference>
<reference evidence="1 2" key="1">
    <citation type="submission" date="2016-07" db="EMBL/GenBank/DDBJ databases">
        <title>Pervasive Adenine N6-methylation of Active Genes in Fungi.</title>
        <authorList>
            <consortium name="DOE Joint Genome Institute"/>
            <person name="Mondo S.J."/>
            <person name="Dannebaum R.O."/>
            <person name="Kuo R.C."/>
            <person name="Labutti K."/>
            <person name="Haridas S."/>
            <person name="Kuo A."/>
            <person name="Salamov A."/>
            <person name="Ahrendt S.R."/>
            <person name="Lipzen A."/>
            <person name="Sullivan W."/>
            <person name="Andreopoulos W.B."/>
            <person name="Clum A."/>
            <person name="Lindquist E."/>
            <person name="Daum C."/>
            <person name="Ramamoorthy G.K."/>
            <person name="Gryganskyi A."/>
            <person name="Culley D."/>
            <person name="Magnuson J.K."/>
            <person name="James T.Y."/>
            <person name="O'Malley M.A."/>
            <person name="Stajich J.E."/>
            <person name="Spatafora J.W."/>
            <person name="Visel A."/>
            <person name="Grigoriev I.V."/>
        </authorList>
    </citation>
    <scope>NUCLEOTIDE SEQUENCE [LARGE SCALE GENOMIC DNA]</scope>
    <source>
        <strain evidence="1 2">ATCC 12442</strain>
    </source>
</reference>
<keyword evidence="2" id="KW-1185">Reference proteome</keyword>
<name>A0A1Y1W614_9FUNG</name>
<organism evidence="1 2">
    <name type="scientific">Linderina pennispora</name>
    <dbReference type="NCBI Taxonomy" id="61395"/>
    <lineage>
        <taxon>Eukaryota</taxon>
        <taxon>Fungi</taxon>
        <taxon>Fungi incertae sedis</taxon>
        <taxon>Zoopagomycota</taxon>
        <taxon>Kickxellomycotina</taxon>
        <taxon>Kickxellomycetes</taxon>
        <taxon>Kickxellales</taxon>
        <taxon>Kickxellaceae</taxon>
        <taxon>Linderina</taxon>
    </lineage>
</organism>
<dbReference type="EMBL" id="MCFD01000009">
    <property type="protein sequence ID" value="ORX68666.1"/>
    <property type="molecule type" value="Genomic_DNA"/>
</dbReference>
<evidence type="ECO:0000313" key="1">
    <source>
        <dbReference type="EMBL" id="ORX68666.1"/>
    </source>
</evidence>
<sequence>MSICTICVLKKAMGQTTVAKLRLAAICVRWHHCHHTRNPRYPGHRFGAQGASEGLGSMAPAMQAGGPAVPGVGDGVGTGRRSQRLYVREGDVPGMSGLMCRRNSFSGGHGEPSATNGSSRSRCFPQRCSMSRACRSLFSNFSLFPRSGMLGTNAVYMRAAV</sequence>